<comment type="caution">
    <text evidence="8">Lacks conserved residue(s) required for the propagation of feature annotation.</text>
</comment>
<comment type="catalytic activity">
    <reaction evidence="8">
        <text>Mo-molybdopterin + GTP + H(+) = Mo-molybdopterin guanine dinucleotide + diphosphate</text>
        <dbReference type="Rhea" id="RHEA:34243"/>
        <dbReference type="ChEBI" id="CHEBI:15378"/>
        <dbReference type="ChEBI" id="CHEBI:33019"/>
        <dbReference type="ChEBI" id="CHEBI:37565"/>
        <dbReference type="ChEBI" id="CHEBI:71302"/>
        <dbReference type="ChEBI" id="CHEBI:71310"/>
        <dbReference type="EC" id="2.7.7.77"/>
    </reaction>
</comment>
<sequence length="211" mass="23759">MAAIVLSGGSNDRMLRNKASLRIGQKTIIERETEVLATLFSTIIVVTSTPETHKHLEARLVADLVPGKGPLGGIYSGLVASKNEYNFVVGCDLPFLNAGLISYMVDVKNGHDIVVPKFNGFLEPLHAVYSKNCLIPVKRQLDRNELRIQSFFAEVKVRYVRESEIKKYDPEGISFLNVNTEDDLRKARLIAENHKLQERFRSFLGLSNWQT</sequence>
<evidence type="ECO:0000256" key="8">
    <source>
        <dbReference type="HAMAP-Rule" id="MF_00316"/>
    </source>
</evidence>
<dbReference type="InterPro" id="IPR013482">
    <property type="entry name" value="Molybde_CF_guanTrfase"/>
</dbReference>
<dbReference type="AlphaFoldDB" id="A0A523VZC7"/>
<evidence type="ECO:0000313" key="11">
    <source>
        <dbReference type="Proteomes" id="UP000319130"/>
    </source>
</evidence>
<comment type="domain">
    <text evidence="8">The N-terminal domain determines nucleotide recognition and specific binding, while the C-terminal domain determines the specific binding to the target protein.</text>
</comment>
<dbReference type="GO" id="GO:0005525">
    <property type="term" value="F:GTP binding"/>
    <property type="evidence" value="ECO:0007669"/>
    <property type="project" value="UniProtKB-UniRule"/>
</dbReference>
<dbReference type="CDD" id="cd02503">
    <property type="entry name" value="MobA"/>
    <property type="match status" value="1"/>
</dbReference>
<name>A0A523VZC7_UNCAE</name>
<keyword evidence="7 8" id="KW-0501">Molybdenum cofactor biosynthesis</keyword>
<dbReference type="EMBL" id="SOIZ01000319">
    <property type="protein sequence ID" value="TET60071.1"/>
    <property type="molecule type" value="Genomic_DNA"/>
</dbReference>
<keyword evidence="10" id="KW-0548">Nucleotidyltransferase</keyword>
<evidence type="ECO:0000313" key="10">
    <source>
        <dbReference type="EMBL" id="TET60071.1"/>
    </source>
</evidence>
<comment type="cofactor">
    <cofactor evidence="8">
        <name>Mg(2+)</name>
        <dbReference type="ChEBI" id="CHEBI:18420"/>
    </cofactor>
</comment>
<dbReference type="GO" id="GO:0005737">
    <property type="term" value="C:cytoplasm"/>
    <property type="evidence" value="ECO:0007669"/>
    <property type="project" value="UniProtKB-SubCell"/>
</dbReference>
<accession>A0A523VZC7</accession>
<feature type="binding site" evidence="8">
    <location>
        <position position="92"/>
    </location>
    <ligand>
        <name>GTP</name>
        <dbReference type="ChEBI" id="CHEBI:37565"/>
    </ligand>
</feature>
<evidence type="ECO:0000256" key="1">
    <source>
        <dbReference type="ARBA" id="ARBA00022490"/>
    </source>
</evidence>
<evidence type="ECO:0000256" key="5">
    <source>
        <dbReference type="ARBA" id="ARBA00022842"/>
    </source>
</evidence>
<dbReference type="InterPro" id="IPR029044">
    <property type="entry name" value="Nucleotide-diphossugar_trans"/>
</dbReference>
<keyword evidence="5 8" id="KW-0460">Magnesium</keyword>
<protein>
    <recommendedName>
        <fullName evidence="8">Probable molybdenum cofactor guanylyltransferase</fullName>
        <shortName evidence="8">MoCo guanylyltransferase</shortName>
        <ecNumber evidence="8">2.7.7.77</ecNumber>
    </recommendedName>
    <alternativeName>
        <fullName evidence="8">GTP:molybdopterin guanylyltransferase</fullName>
    </alternativeName>
    <alternativeName>
        <fullName evidence="8">Mo-MPT guanylyltransferase</fullName>
    </alternativeName>
    <alternativeName>
        <fullName evidence="8">Molybdopterin guanylyltransferase</fullName>
    </alternativeName>
    <alternativeName>
        <fullName evidence="8">Molybdopterin-guanine dinucleotide synthase</fullName>
        <shortName evidence="8">MGD synthase</shortName>
    </alternativeName>
</protein>
<proteinExistence type="inferred from homology"/>
<feature type="domain" description="MobA-like NTP transferase" evidence="9">
    <location>
        <begin position="3"/>
        <end position="143"/>
    </location>
</feature>
<dbReference type="Pfam" id="PF12804">
    <property type="entry name" value="NTP_transf_3"/>
    <property type="match status" value="1"/>
</dbReference>
<evidence type="ECO:0000256" key="6">
    <source>
        <dbReference type="ARBA" id="ARBA00023134"/>
    </source>
</evidence>
<feature type="binding site" evidence="8">
    <location>
        <position position="92"/>
    </location>
    <ligand>
        <name>Mg(2+)</name>
        <dbReference type="ChEBI" id="CHEBI:18420"/>
    </ligand>
</feature>
<dbReference type="HAMAP" id="MF_00316">
    <property type="entry name" value="MobA"/>
    <property type="match status" value="1"/>
</dbReference>
<dbReference type="PANTHER" id="PTHR19136:SF81">
    <property type="entry name" value="MOLYBDENUM COFACTOR GUANYLYLTRANSFERASE"/>
    <property type="match status" value="1"/>
</dbReference>
<feature type="binding site" evidence="8">
    <location>
        <position position="63"/>
    </location>
    <ligand>
        <name>GTP</name>
        <dbReference type="ChEBI" id="CHEBI:37565"/>
    </ligand>
</feature>
<dbReference type="Proteomes" id="UP000319130">
    <property type="component" value="Unassembled WGS sequence"/>
</dbReference>
<comment type="caution">
    <text evidence="10">The sequence shown here is derived from an EMBL/GenBank/DDBJ whole genome shotgun (WGS) entry which is preliminary data.</text>
</comment>
<evidence type="ECO:0000256" key="2">
    <source>
        <dbReference type="ARBA" id="ARBA00022679"/>
    </source>
</evidence>
<comment type="function">
    <text evidence="8">Transfers a GMP moiety from GTP to Mo-molybdopterin (Mo-MPT) cofactor (Moco or molybdenum cofactor) to form Mo-molybdopterin guanine dinucleotide (Mo-MGD) cofactor.</text>
</comment>
<feature type="binding site" evidence="8">
    <location>
        <begin position="6"/>
        <end position="8"/>
    </location>
    <ligand>
        <name>GTP</name>
        <dbReference type="ChEBI" id="CHEBI:37565"/>
    </ligand>
</feature>
<dbReference type="EC" id="2.7.7.77" evidence="8"/>
<dbReference type="InterPro" id="IPR025877">
    <property type="entry name" value="MobA-like_NTP_Trfase"/>
</dbReference>
<evidence type="ECO:0000259" key="9">
    <source>
        <dbReference type="Pfam" id="PF12804"/>
    </source>
</evidence>
<keyword evidence="4 8" id="KW-0547">Nucleotide-binding</keyword>
<dbReference type="Gene3D" id="3.90.550.10">
    <property type="entry name" value="Spore Coat Polysaccharide Biosynthesis Protein SpsA, Chain A"/>
    <property type="match status" value="1"/>
</dbReference>
<keyword evidence="3 8" id="KW-0479">Metal-binding</keyword>
<dbReference type="GO" id="GO:0006777">
    <property type="term" value="P:Mo-molybdopterin cofactor biosynthetic process"/>
    <property type="evidence" value="ECO:0007669"/>
    <property type="project" value="UniProtKB-KW"/>
</dbReference>
<dbReference type="GO" id="GO:0046872">
    <property type="term" value="F:metal ion binding"/>
    <property type="evidence" value="ECO:0007669"/>
    <property type="project" value="UniProtKB-KW"/>
</dbReference>
<organism evidence="10 11">
    <name type="scientific">Aerophobetes bacterium</name>
    <dbReference type="NCBI Taxonomy" id="2030807"/>
    <lineage>
        <taxon>Bacteria</taxon>
        <taxon>Candidatus Aerophobota</taxon>
    </lineage>
</organism>
<dbReference type="PANTHER" id="PTHR19136">
    <property type="entry name" value="MOLYBDENUM COFACTOR GUANYLYLTRANSFERASE"/>
    <property type="match status" value="1"/>
</dbReference>
<keyword evidence="6 8" id="KW-0342">GTP-binding</keyword>
<keyword evidence="2 8" id="KW-0808">Transferase</keyword>
<reference evidence="10 11" key="1">
    <citation type="submission" date="2019-03" db="EMBL/GenBank/DDBJ databases">
        <title>Metabolic potential of uncultured bacteria and archaea associated with petroleum seepage in deep-sea sediments.</title>
        <authorList>
            <person name="Dong X."/>
            <person name="Hubert C."/>
        </authorList>
    </citation>
    <scope>NUCLEOTIDE SEQUENCE [LARGE SCALE GENOMIC DNA]</scope>
    <source>
        <strain evidence="10">E29_bin52</strain>
    </source>
</reference>
<dbReference type="GO" id="GO:0061603">
    <property type="term" value="F:molybdenum cofactor guanylyltransferase activity"/>
    <property type="evidence" value="ECO:0007669"/>
    <property type="project" value="UniProtKB-EC"/>
</dbReference>
<feature type="binding site" evidence="8">
    <location>
        <position position="18"/>
    </location>
    <ligand>
        <name>GTP</name>
        <dbReference type="ChEBI" id="CHEBI:37565"/>
    </ligand>
</feature>
<comment type="similarity">
    <text evidence="8">Belongs to the MobA family.</text>
</comment>
<comment type="subcellular location">
    <subcellularLocation>
        <location evidence="8">Cytoplasm</location>
    </subcellularLocation>
</comment>
<keyword evidence="1 8" id="KW-0963">Cytoplasm</keyword>
<dbReference type="SUPFAM" id="SSF53448">
    <property type="entry name" value="Nucleotide-diphospho-sugar transferases"/>
    <property type="match status" value="1"/>
</dbReference>
<evidence type="ECO:0000256" key="7">
    <source>
        <dbReference type="ARBA" id="ARBA00023150"/>
    </source>
</evidence>
<evidence type="ECO:0000256" key="3">
    <source>
        <dbReference type="ARBA" id="ARBA00022723"/>
    </source>
</evidence>
<evidence type="ECO:0000256" key="4">
    <source>
        <dbReference type="ARBA" id="ARBA00022741"/>
    </source>
</evidence>
<gene>
    <name evidence="8" type="primary">mobA</name>
    <name evidence="10" type="ORF">E3J48_07090</name>
</gene>